<accession>A0A6M1L9U0</accession>
<sequence length="199" mass="21138">MRQAQQAVDRIDGAHAAGLARTAESLVSLTDRDRALCLIRQAQGHALCGDQSRSLTAIKAAHKLINHATGLGADDADTIGHHCTHAYLQAHEGYCLLRLGQVRAAARALEDALDGWPVNYRQDEALTRSWLALSYAATNRLAEAGAEGSRALSLAAATASARAMRALGQLHARLAGSSTSTDVIEFRNSFSLVASTVRL</sequence>
<evidence type="ECO:0000313" key="2">
    <source>
        <dbReference type="Proteomes" id="UP000478148"/>
    </source>
</evidence>
<dbReference type="InterPro" id="IPR011990">
    <property type="entry name" value="TPR-like_helical_dom_sf"/>
</dbReference>
<comment type="caution">
    <text evidence="1">The sequence shown here is derived from an EMBL/GenBank/DDBJ whole genome shotgun (WGS) entry which is preliminary data.</text>
</comment>
<name>A0A6M1L9U0_9ACTN</name>
<dbReference type="RefSeq" id="WP_164448875.1">
    <property type="nucleotide sequence ID" value="NZ_SAIY01000007.1"/>
</dbReference>
<proteinExistence type="predicted"/>
<gene>
    <name evidence="1" type="ORF">ENC19_21365</name>
</gene>
<keyword evidence="2" id="KW-1185">Reference proteome</keyword>
<evidence type="ECO:0000313" key="1">
    <source>
        <dbReference type="EMBL" id="NGM15012.1"/>
    </source>
</evidence>
<dbReference type="EMBL" id="SAIY01000007">
    <property type="protein sequence ID" value="NGM15012.1"/>
    <property type="molecule type" value="Genomic_DNA"/>
</dbReference>
<organism evidence="1 2">
    <name type="scientific">Verrucosispora sioxanthis</name>
    <dbReference type="NCBI Taxonomy" id="2499994"/>
    <lineage>
        <taxon>Bacteria</taxon>
        <taxon>Bacillati</taxon>
        <taxon>Actinomycetota</taxon>
        <taxon>Actinomycetes</taxon>
        <taxon>Micromonosporales</taxon>
        <taxon>Micromonosporaceae</taxon>
        <taxon>Micromonospora</taxon>
    </lineage>
</organism>
<protein>
    <submittedName>
        <fullName evidence="1">Uncharacterized protein</fullName>
    </submittedName>
</protein>
<dbReference type="AlphaFoldDB" id="A0A6M1L9U0"/>
<dbReference type="Proteomes" id="UP000478148">
    <property type="component" value="Unassembled WGS sequence"/>
</dbReference>
<dbReference type="Gene3D" id="1.25.40.10">
    <property type="entry name" value="Tetratricopeptide repeat domain"/>
    <property type="match status" value="1"/>
</dbReference>
<dbReference type="SUPFAM" id="SSF48452">
    <property type="entry name" value="TPR-like"/>
    <property type="match status" value="1"/>
</dbReference>
<reference evidence="1 2" key="1">
    <citation type="submission" date="2020-02" db="EMBL/GenBank/DDBJ databases">
        <title>Draft Genome Sequence of Verrucosispora sp. Strain CWR15, Isolated from Gulf of Mexico Sponge.</title>
        <authorList>
            <person name="Kennedy S.J."/>
            <person name="Cella E."/>
            <person name="Azarian T."/>
            <person name="Baker B.J."/>
            <person name="Shaw L.N."/>
        </authorList>
    </citation>
    <scope>NUCLEOTIDE SEQUENCE [LARGE SCALE GENOMIC DNA]</scope>
    <source>
        <strain evidence="1 2">CWR15</strain>
    </source>
</reference>